<gene>
    <name evidence="1" type="ORF">CPAG_09353</name>
</gene>
<reference evidence="1 2" key="1">
    <citation type="submission" date="2007-06" db="EMBL/GenBank/DDBJ databases">
        <title>The Genome Sequence of Coccidioides posadasii RMSCC_3488.</title>
        <authorList>
            <consortium name="Coccidioides Genome Resources Consortium"/>
            <consortium name="The Broad Institute Genome Sequencing Platform"/>
            <person name="Henn M.R."/>
            <person name="Sykes S."/>
            <person name="Young S."/>
            <person name="Jaffe D."/>
            <person name="Berlin A."/>
            <person name="Alvarez P."/>
            <person name="Butler J."/>
            <person name="Gnerre S."/>
            <person name="Grabherr M."/>
            <person name="Mauceli E."/>
            <person name="Brockman W."/>
            <person name="Kodira C."/>
            <person name="Alvarado L."/>
            <person name="Zeng Q."/>
            <person name="Crawford M."/>
            <person name="Antoine C."/>
            <person name="Devon K."/>
            <person name="Galgiani J."/>
            <person name="Orsborn K."/>
            <person name="Lewis M.L."/>
            <person name="Nusbaum C."/>
            <person name="Galagan J."/>
            <person name="Birren B."/>
        </authorList>
    </citation>
    <scope>NUCLEOTIDE SEQUENCE [LARGE SCALE GENOMIC DNA]</scope>
    <source>
        <strain evidence="1 2">RMSCC 3488</strain>
    </source>
</reference>
<evidence type="ECO:0000313" key="1">
    <source>
        <dbReference type="EMBL" id="KMM73064.1"/>
    </source>
</evidence>
<dbReference type="Proteomes" id="UP000054567">
    <property type="component" value="Unassembled WGS sequence"/>
</dbReference>
<evidence type="ECO:0000313" key="2">
    <source>
        <dbReference type="Proteomes" id="UP000054567"/>
    </source>
</evidence>
<dbReference type="AlphaFoldDB" id="A0A0J6FV83"/>
<organism evidence="1 2">
    <name type="scientific">Coccidioides posadasii RMSCC 3488</name>
    <dbReference type="NCBI Taxonomy" id="454284"/>
    <lineage>
        <taxon>Eukaryota</taxon>
        <taxon>Fungi</taxon>
        <taxon>Dikarya</taxon>
        <taxon>Ascomycota</taxon>
        <taxon>Pezizomycotina</taxon>
        <taxon>Eurotiomycetes</taxon>
        <taxon>Eurotiomycetidae</taxon>
        <taxon>Onygenales</taxon>
        <taxon>Onygenaceae</taxon>
        <taxon>Coccidioides</taxon>
    </lineage>
</organism>
<protein>
    <submittedName>
        <fullName evidence="1">Uncharacterized protein</fullName>
    </submittedName>
</protein>
<name>A0A0J6FV83_COCPO</name>
<reference evidence="2" key="3">
    <citation type="journal article" date="2010" name="Genome Res.">
        <title>Population genomic sequencing of Coccidioides fungi reveals recent hybridization and transposon control.</title>
        <authorList>
            <person name="Neafsey D.E."/>
            <person name="Barker B.M."/>
            <person name="Sharpton T.J."/>
            <person name="Stajich J.E."/>
            <person name="Park D.J."/>
            <person name="Whiston E."/>
            <person name="Hung C.-Y."/>
            <person name="McMahan C."/>
            <person name="White J."/>
            <person name="Sykes S."/>
            <person name="Heiman D."/>
            <person name="Young S."/>
            <person name="Zeng Q."/>
            <person name="Abouelleil A."/>
            <person name="Aftuck L."/>
            <person name="Bessette D."/>
            <person name="Brown A."/>
            <person name="FitzGerald M."/>
            <person name="Lui A."/>
            <person name="Macdonald J.P."/>
            <person name="Priest M."/>
            <person name="Orbach M.J."/>
            <person name="Galgiani J.N."/>
            <person name="Kirkland T.N."/>
            <person name="Cole G.T."/>
            <person name="Birren B.W."/>
            <person name="Henn M.R."/>
            <person name="Taylor J.W."/>
            <person name="Rounsley S.D."/>
        </authorList>
    </citation>
    <scope>NUCLEOTIDE SEQUENCE [LARGE SCALE GENOMIC DNA]</scope>
    <source>
        <strain evidence="2">RMSCC 3488</strain>
    </source>
</reference>
<reference evidence="2" key="2">
    <citation type="journal article" date="2009" name="Genome Res.">
        <title>Comparative genomic analyses of the human fungal pathogens Coccidioides and their relatives.</title>
        <authorList>
            <person name="Sharpton T.J."/>
            <person name="Stajich J.E."/>
            <person name="Rounsley S.D."/>
            <person name="Gardner M.J."/>
            <person name="Wortman J.R."/>
            <person name="Jordar V.S."/>
            <person name="Maiti R."/>
            <person name="Kodira C.D."/>
            <person name="Neafsey D.E."/>
            <person name="Zeng Q."/>
            <person name="Hung C.-Y."/>
            <person name="McMahan C."/>
            <person name="Muszewska A."/>
            <person name="Grynberg M."/>
            <person name="Mandel M.A."/>
            <person name="Kellner E.M."/>
            <person name="Barker B.M."/>
            <person name="Galgiani J.N."/>
            <person name="Orbach M.J."/>
            <person name="Kirkland T.N."/>
            <person name="Cole G.T."/>
            <person name="Henn M.R."/>
            <person name="Birren B.W."/>
            <person name="Taylor J.W."/>
        </authorList>
    </citation>
    <scope>NUCLEOTIDE SEQUENCE [LARGE SCALE GENOMIC DNA]</scope>
    <source>
        <strain evidence="2">RMSCC 3488</strain>
    </source>
</reference>
<dbReference type="EMBL" id="DS268114">
    <property type="protein sequence ID" value="KMM73064.1"/>
    <property type="molecule type" value="Genomic_DNA"/>
</dbReference>
<dbReference type="VEuPathDB" id="FungiDB:CPAG_09353"/>
<proteinExistence type="predicted"/>
<sequence>MAAPEQASVPAVNRTKNPGSCGVHLPFLADGGNVQRESAERARDFPPSFAVSWPGVPVLSLSARRPVLSCPVLSWYLTYTLFPREASFLSYPFVSRWDTFSAFACGIRSQATVSLPVAVNQLIVNHPPAGLGCASFPSPITPGTETQSSRPVESLVFSTVAPAF</sequence>
<accession>A0A0J6FV83</accession>